<feature type="compositionally biased region" description="Basic and acidic residues" evidence="1">
    <location>
        <begin position="126"/>
        <end position="149"/>
    </location>
</feature>
<protein>
    <submittedName>
        <fullName evidence="2">Uncharacterized protein</fullName>
    </submittedName>
</protein>
<accession>A0AAV0TIX0</accession>
<feature type="region of interest" description="Disordered" evidence="1">
    <location>
        <begin position="123"/>
        <end position="156"/>
    </location>
</feature>
<evidence type="ECO:0000313" key="3">
    <source>
        <dbReference type="Proteomes" id="UP001162031"/>
    </source>
</evidence>
<feature type="region of interest" description="Disordered" evidence="1">
    <location>
        <begin position="281"/>
        <end position="305"/>
    </location>
</feature>
<sequence>MASLAAAAAAAKSLATRRSSVQGHVAMSRETRSPRELLARIGISGKEVVKIIKARGWAIVEPHGLQQQNLYYLPGVLQKAETSGYASRQQRDFFVGEGELYAFILREGGLAFLLPDEVPMRTAPSESKRLADVSKPTTDARKPLGDRSQRKWKRRKKLSTAVGTLADLNPIEPNSRKRSVPFVPVELRKERTGEAAAAEVAVAEVAAAVKEPVDEQQPPPKLRAGPVVQRRAETADTCAAVCGQETEWTEYEQSLKARGWRAQLLQDIDVHLLRSTAAVDRRQRAHERAGGRRTGRAQPTHSVGPHGVDFAEMVQELDALKLSIRASQEDLSSMIEALISEGEQRAIPDRIDPAGRVGIPAFVSTGLGSLVLMRDIERYLLLVVAAVRRHQRAKDAMCASGPTNGLSQPSDRTMKRKDLRALQLTIEESKRELQELAAIVAADLVESCEDHAYDSASEGSASGALQSPHQSAVYSPSRGTSRSMDCGEDLEAGRNGLFDPPNLASPRLEGGKWFV</sequence>
<feature type="compositionally biased region" description="Basic and acidic residues" evidence="1">
    <location>
        <begin position="281"/>
        <end position="290"/>
    </location>
</feature>
<evidence type="ECO:0000256" key="1">
    <source>
        <dbReference type="SAM" id="MobiDB-lite"/>
    </source>
</evidence>
<keyword evidence="3" id="KW-1185">Reference proteome</keyword>
<gene>
    <name evidence="2" type="ORF">HBR001_LOCUS2938</name>
</gene>
<reference evidence="2" key="1">
    <citation type="submission" date="2022-12" db="EMBL/GenBank/DDBJ databases">
        <authorList>
            <person name="Webb A."/>
        </authorList>
    </citation>
    <scope>NUCLEOTIDE SEQUENCE</scope>
    <source>
        <strain evidence="2">Hp1</strain>
    </source>
</reference>
<proteinExistence type="predicted"/>
<name>A0AAV0TIX0_HYABA</name>
<dbReference type="Proteomes" id="UP001162031">
    <property type="component" value="Unassembled WGS sequence"/>
</dbReference>
<dbReference type="AlphaFoldDB" id="A0AAV0TIX0"/>
<organism evidence="2 3">
    <name type="scientific">Hyaloperonospora brassicae</name>
    <name type="common">Brassica downy mildew</name>
    <name type="synonym">Peronospora brassicae</name>
    <dbReference type="NCBI Taxonomy" id="162125"/>
    <lineage>
        <taxon>Eukaryota</taxon>
        <taxon>Sar</taxon>
        <taxon>Stramenopiles</taxon>
        <taxon>Oomycota</taxon>
        <taxon>Peronosporomycetes</taxon>
        <taxon>Peronosporales</taxon>
        <taxon>Peronosporaceae</taxon>
        <taxon>Hyaloperonospora</taxon>
    </lineage>
</organism>
<dbReference type="EMBL" id="CANTFL010000449">
    <property type="protein sequence ID" value="CAI5722728.1"/>
    <property type="molecule type" value="Genomic_DNA"/>
</dbReference>
<comment type="caution">
    <text evidence="2">The sequence shown here is derived from an EMBL/GenBank/DDBJ whole genome shotgun (WGS) entry which is preliminary data.</text>
</comment>
<feature type="region of interest" description="Disordered" evidence="1">
    <location>
        <begin position="455"/>
        <end position="503"/>
    </location>
</feature>
<feature type="compositionally biased region" description="Polar residues" evidence="1">
    <location>
        <begin position="457"/>
        <end position="483"/>
    </location>
</feature>
<evidence type="ECO:0000313" key="2">
    <source>
        <dbReference type="EMBL" id="CAI5722728.1"/>
    </source>
</evidence>